<keyword evidence="1" id="KW-1133">Transmembrane helix</keyword>
<feature type="transmembrane region" description="Helical" evidence="1">
    <location>
        <begin position="109"/>
        <end position="129"/>
    </location>
</feature>
<feature type="transmembrane region" description="Helical" evidence="1">
    <location>
        <begin position="199"/>
        <end position="217"/>
    </location>
</feature>
<keyword evidence="3" id="KW-1185">Reference proteome</keyword>
<keyword evidence="1" id="KW-0812">Transmembrane</keyword>
<evidence type="ECO:0000313" key="2">
    <source>
        <dbReference type="EMBL" id="GAA3399306.1"/>
    </source>
</evidence>
<accession>A0ABP6TCF7</accession>
<proteinExistence type="predicted"/>
<sequence length="224" mass="23227">MTTASEVPEAPAAASLSARPGQARASRLSGLCLTLAGIGVLMGSITAEALFDGAYTTHADTLSHLGASEPPDSVVTQPSAAIFDGTMLLTGVLILAGAWWMYRAAGPKAASIFTALLGTGVLGVGIFPLTHPGPHTVFAMTAFFSGGIAVILSARETEHPFRILWILLGAISLVAIALGIFLLDWAPVAQLGEGGIERWNAYPIVLWLVAYGSYLIAAPDRVKS</sequence>
<feature type="transmembrane region" description="Helical" evidence="1">
    <location>
        <begin position="135"/>
        <end position="152"/>
    </location>
</feature>
<comment type="caution">
    <text evidence="2">The sequence shown here is derived from an EMBL/GenBank/DDBJ whole genome shotgun (WGS) entry which is preliminary data.</text>
</comment>
<dbReference type="InterPro" id="IPR009339">
    <property type="entry name" value="DUF998"/>
</dbReference>
<organism evidence="2 3">
    <name type="scientific">Cryptosporangium minutisporangium</name>
    <dbReference type="NCBI Taxonomy" id="113569"/>
    <lineage>
        <taxon>Bacteria</taxon>
        <taxon>Bacillati</taxon>
        <taxon>Actinomycetota</taxon>
        <taxon>Actinomycetes</taxon>
        <taxon>Cryptosporangiales</taxon>
        <taxon>Cryptosporangiaceae</taxon>
        <taxon>Cryptosporangium</taxon>
    </lineage>
</organism>
<evidence type="ECO:0000256" key="1">
    <source>
        <dbReference type="SAM" id="Phobius"/>
    </source>
</evidence>
<feature type="transmembrane region" description="Helical" evidence="1">
    <location>
        <begin position="164"/>
        <end position="187"/>
    </location>
</feature>
<feature type="transmembrane region" description="Helical" evidence="1">
    <location>
        <begin position="80"/>
        <end position="102"/>
    </location>
</feature>
<feature type="transmembrane region" description="Helical" evidence="1">
    <location>
        <begin position="28"/>
        <end position="47"/>
    </location>
</feature>
<keyword evidence="1" id="KW-0472">Membrane</keyword>
<dbReference type="EMBL" id="BAAAYN010000129">
    <property type="protein sequence ID" value="GAA3399306.1"/>
    <property type="molecule type" value="Genomic_DNA"/>
</dbReference>
<protein>
    <submittedName>
        <fullName evidence="2">DUF998 domain-containing protein</fullName>
    </submittedName>
</protein>
<gene>
    <name evidence="2" type="ORF">GCM10020369_84690</name>
</gene>
<dbReference type="RefSeq" id="WP_345734028.1">
    <property type="nucleotide sequence ID" value="NZ_BAAAYN010000129.1"/>
</dbReference>
<dbReference type="Proteomes" id="UP001501676">
    <property type="component" value="Unassembled WGS sequence"/>
</dbReference>
<reference evidence="3" key="1">
    <citation type="journal article" date="2019" name="Int. J. Syst. Evol. Microbiol.">
        <title>The Global Catalogue of Microorganisms (GCM) 10K type strain sequencing project: providing services to taxonomists for standard genome sequencing and annotation.</title>
        <authorList>
            <consortium name="The Broad Institute Genomics Platform"/>
            <consortium name="The Broad Institute Genome Sequencing Center for Infectious Disease"/>
            <person name="Wu L."/>
            <person name="Ma J."/>
        </authorList>
    </citation>
    <scope>NUCLEOTIDE SEQUENCE [LARGE SCALE GENOMIC DNA]</scope>
    <source>
        <strain evidence="3">JCM 9458</strain>
    </source>
</reference>
<dbReference type="Pfam" id="PF06197">
    <property type="entry name" value="DUF998"/>
    <property type="match status" value="1"/>
</dbReference>
<name>A0ABP6TCF7_9ACTN</name>
<evidence type="ECO:0000313" key="3">
    <source>
        <dbReference type="Proteomes" id="UP001501676"/>
    </source>
</evidence>